<name>A0A2X4V1A4_9GAMM</name>
<dbReference type="PANTHER" id="PTHR35867:SF1">
    <property type="entry name" value="PROTEIN RSEC"/>
    <property type="match status" value="1"/>
</dbReference>
<dbReference type="PANTHER" id="PTHR35867">
    <property type="entry name" value="PROTEIN RSEC"/>
    <property type="match status" value="1"/>
</dbReference>
<keyword evidence="1" id="KW-0812">Transmembrane</keyword>
<organism evidence="2 3">
    <name type="scientific">Leminorella richardii</name>
    <dbReference type="NCBI Taxonomy" id="158841"/>
    <lineage>
        <taxon>Bacteria</taxon>
        <taxon>Pseudomonadati</taxon>
        <taxon>Pseudomonadota</taxon>
        <taxon>Gammaproteobacteria</taxon>
        <taxon>Enterobacterales</taxon>
        <taxon>Budviciaceae</taxon>
        <taxon>Leminorella</taxon>
    </lineage>
</organism>
<dbReference type="KEGG" id="lri:NCTC12151_02428"/>
<dbReference type="AlphaFoldDB" id="A0A2X4V1A4"/>
<dbReference type="PIRSF" id="PIRSF004923">
    <property type="entry name" value="RseC"/>
    <property type="match status" value="1"/>
</dbReference>
<dbReference type="OrthoDB" id="9795854at2"/>
<dbReference type="Pfam" id="PF04246">
    <property type="entry name" value="RseC_MucC"/>
    <property type="match status" value="1"/>
</dbReference>
<proteinExistence type="predicted"/>
<reference evidence="2 3" key="1">
    <citation type="submission" date="2018-06" db="EMBL/GenBank/DDBJ databases">
        <authorList>
            <consortium name="Pathogen Informatics"/>
            <person name="Doyle S."/>
        </authorList>
    </citation>
    <scope>NUCLEOTIDE SEQUENCE [LARGE SCALE GENOMIC DNA]</scope>
    <source>
        <strain evidence="2 3">NCTC12151</strain>
    </source>
</reference>
<dbReference type="InterPro" id="IPR007359">
    <property type="entry name" value="SigmaE_reg_RseC_MucC"/>
</dbReference>
<dbReference type="RefSeq" id="WP_111740879.1">
    <property type="nucleotide sequence ID" value="NZ_LR698987.1"/>
</dbReference>
<accession>A0A2X4V1A4</accession>
<dbReference type="NCBIfam" id="NF008115">
    <property type="entry name" value="PRK10862.1"/>
    <property type="match status" value="1"/>
</dbReference>
<evidence type="ECO:0000313" key="2">
    <source>
        <dbReference type="EMBL" id="SQI41938.1"/>
    </source>
</evidence>
<dbReference type="InterPro" id="IPR026268">
    <property type="entry name" value="RseC"/>
</dbReference>
<keyword evidence="3" id="KW-1185">Reference proteome</keyword>
<evidence type="ECO:0000256" key="1">
    <source>
        <dbReference type="SAM" id="Phobius"/>
    </source>
</evidence>
<keyword evidence="1" id="KW-0472">Membrane</keyword>
<sequence length="153" mass="16303">MLHEWATVVDWRQGVATLRCEQRSGCSGCRSSSSCGTRVLSKLGPSGIHELKIEHDDPLIPGQRVALAIPESSLLVSALLVYTVPLLGILLFSSLFYLWLDTDLAAIGGAALGGLAGFITARFYANRLATKPAMRPAIVRVALPGVNVDEESA</sequence>
<dbReference type="Proteomes" id="UP000249005">
    <property type="component" value="Chromosome 1"/>
</dbReference>
<gene>
    <name evidence="2" type="primary">rseC</name>
    <name evidence="2" type="ORF">NCTC12151_02428</name>
</gene>
<feature type="transmembrane region" description="Helical" evidence="1">
    <location>
        <begin position="105"/>
        <end position="125"/>
    </location>
</feature>
<feature type="transmembrane region" description="Helical" evidence="1">
    <location>
        <begin position="74"/>
        <end position="99"/>
    </location>
</feature>
<keyword evidence="1" id="KW-1133">Transmembrane helix</keyword>
<dbReference type="EMBL" id="LS483470">
    <property type="protein sequence ID" value="SQI41938.1"/>
    <property type="molecule type" value="Genomic_DNA"/>
</dbReference>
<protein>
    <submittedName>
        <fullName evidence="2">Sigma-E factor regulatory protein rseC</fullName>
    </submittedName>
</protein>
<evidence type="ECO:0000313" key="3">
    <source>
        <dbReference type="Proteomes" id="UP000249005"/>
    </source>
</evidence>